<dbReference type="AlphaFoldDB" id="A0A2A6BX49"/>
<organism evidence="1 2">
    <name type="scientific">Pristionchus pacificus</name>
    <name type="common">Parasitic nematode worm</name>
    <dbReference type="NCBI Taxonomy" id="54126"/>
    <lineage>
        <taxon>Eukaryota</taxon>
        <taxon>Metazoa</taxon>
        <taxon>Ecdysozoa</taxon>
        <taxon>Nematoda</taxon>
        <taxon>Chromadorea</taxon>
        <taxon>Rhabditida</taxon>
        <taxon>Rhabditina</taxon>
        <taxon>Diplogasteromorpha</taxon>
        <taxon>Diplogasteroidea</taxon>
        <taxon>Neodiplogasteridae</taxon>
        <taxon>Pristionchus</taxon>
    </lineage>
</organism>
<accession>A0A8R1V277</accession>
<reference evidence="1" key="2">
    <citation type="submission" date="2022-06" db="UniProtKB">
        <authorList>
            <consortium name="EnsemblMetazoa"/>
        </authorList>
    </citation>
    <scope>IDENTIFICATION</scope>
    <source>
        <strain evidence="1">PS312</strain>
    </source>
</reference>
<dbReference type="Proteomes" id="UP000005239">
    <property type="component" value="Unassembled WGS sequence"/>
</dbReference>
<protein>
    <submittedName>
        <fullName evidence="1">Uncharacterized protein</fullName>
    </submittedName>
</protein>
<evidence type="ECO:0000313" key="2">
    <source>
        <dbReference type="Proteomes" id="UP000005239"/>
    </source>
</evidence>
<name>A0A2A6BX49_PRIPA</name>
<accession>A0A2A6BX49</accession>
<sequence length="60" mass="7526">MPWLRINIHHRSHLWTDKYKCVPAFCERYLLWRKVKRRRRFEIQYKKGKCNGKRKPGVNV</sequence>
<keyword evidence="2" id="KW-1185">Reference proteome</keyword>
<reference evidence="2" key="1">
    <citation type="journal article" date="2008" name="Nat. Genet.">
        <title>The Pristionchus pacificus genome provides a unique perspective on nematode lifestyle and parasitism.</title>
        <authorList>
            <person name="Dieterich C."/>
            <person name="Clifton S.W."/>
            <person name="Schuster L.N."/>
            <person name="Chinwalla A."/>
            <person name="Delehaunty K."/>
            <person name="Dinkelacker I."/>
            <person name="Fulton L."/>
            <person name="Fulton R."/>
            <person name="Godfrey J."/>
            <person name="Minx P."/>
            <person name="Mitreva M."/>
            <person name="Roeseler W."/>
            <person name="Tian H."/>
            <person name="Witte H."/>
            <person name="Yang S.P."/>
            <person name="Wilson R.K."/>
            <person name="Sommer R.J."/>
        </authorList>
    </citation>
    <scope>NUCLEOTIDE SEQUENCE [LARGE SCALE GENOMIC DNA]</scope>
    <source>
        <strain evidence="2">PS312</strain>
    </source>
</reference>
<evidence type="ECO:0000313" key="1">
    <source>
        <dbReference type="EnsemblMetazoa" id="PPA46101.1"/>
    </source>
</evidence>
<gene>
    <name evidence="1" type="primary">WBGene00284470</name>
</gene>
<proteinExistence type="predicted"/>
<dbReference type="EnsemblMetazoa" id="PPA46101.1">
    <property type="protein sequence ID" value="PPA46101.1"/>
    <property type="gene ID" value="WBGene00284470"/>
</dbReference>